<dbReference type="Gene3D" id="3.40.50.300">
    <property type="entry name" value="P-loop containing nucleotide triphosphate hydrolases"/>
    <property type="match status" value="1"/>
</dbReference>
<keyword evidence="1" id="KW-0547">Nucleotide-binding</keyword>
<dbReference type="InterPro" id="IPR027417">
    <property type="entry name" value="P-loop_NTPase"/>
</dbReference>
<evidence type="ECO:0000313" key="4">
    <source>
        <dbReference type="EMBL" id="GGK08919.1"/>
    </source>
</evidence>
<gene>
    <name evidence="4" type="ORF">GCM10011394_17980</name>
</gene>
<protein>
    <submittedName>
        <fullName evidence="4">Tyrosine protein kinase</fullName>
    </submittedName>
</protein>
<dbReference type="EMBL" id="BMME01000001">
    <property type="protein sequence ID" value="GGK08919.1"/>
    <property type="molecule type" value="Genomic_DNA"/>
</dbReference>
<name>A0ABQ2EF62_9GAMM</name>
<dbReference type="PANTHER" id="PTHR32309">
    <property type="entry name" value="TYROSINE-PROTEIN KINASE"/>
    <property type="match status" value="1"/>
</dbReference>
<dbReference type="InterPro" id="IPR005702">
    <property type="entry name" value="Wzc-like_C"/>
</dbReference>
<evidence type="ECO:0000256" key="3">
    <source>
        <dbReference type="SAM" id="MobiDB-lite"/>
    </source>
</evidence>
<dbReference type="Proteomes" id="UP000599009">
    <property type="component" value="Unassembled WGS sequence"/>
</dbReference>
<organism evidence="4 5">
    <name type="scientific">Luteimonas terricola</name>
    <dbReference type="NCBI Taxonomy" id="645597"/>
    <lineage>
        <taxon>Bacteria</taxon>
        <taxon>Pseudomonadati</taxon>
        <taxon>Pseudomonadota</taxon>
        <taxon>Gammaproteobacteria</taxon>
        <taxon>Lysobacterales</taxon>
        <taxon>Lysobacteraceae</taxon>
        <taxon>Luteimonas</taxon>
    </lineage>
</organism>
<evidence type="ECO:0000256" key="1">
    <source>
        <dbReference type="ARBA" id="ARBA00022741"/>
    </source>
</evidence>
<reference evidence="5" key="1">
    <citation type="journal article" date="2019" name="Int. J. Syst. Evol. Microbiol.">
        <title>The Global Catalogue of Microorganisms (GCM) 10K type strain sequencing project: providing services to taxonomists for standard genome sequencing and annotation.</title>
        <authorList>
            <consortium name="The Broad Institute Genomics Platform"/>
            <consortium name="The Broad Institute Genome Sequencing Center for Infectious Disease"/>
            <person name="Wu L."/>
            <person name="Ma J."/>
        </authorList>
    </citation>
    <scope>NUCLEOTIDE SEQUENCE [LARGE SCALE GENOMIC DNA]</scope>
    <source>
        <strain evidence="5">CGMCC 1.8985</strain>
    </source>
</reference>
<dbReference type="PANTHER" id="PTHR32309:SF13">
    <property type="entry name" value="FERRIC ENTEROBACTIN TRANSPORT PROTEIN FEPE"/>
    <property type="match status" value="1"/>
</dbReference>
<accession>A0ABQ2EF62</accession>
<sequence length="250" mass="26889">MEQIVNARRNTLTPQAGGEAGSRSITRTDPGLQPLSPRALEERKLIHRNDSVRSQADAFRGLRTKLLALGRDRDFITLVAPVQAGCGGSFVARNLAAAFAFDNSRTALLVDCDALHPTQHKALGVDVASGGMMDYLDGSITDLAAIQYQTGLPRLHLVPSGTPRETAGEYFSSSRMRMMIDSLRGTQSNRHLILDGPPTLDSPDARILSDLADLIVVVAGYGQVTVDSINDAASNFDPDKLAGIVFNNIY</sequence>
<dbReference type="InterPro" id="IPR050445">
    <property type="entry name" value="Bact_polysacc_biosynth/exp"/>
</dbReference>
<dbReference type="CDD" id="cd05387">
    <property type="entry name" value="BY-kinase"/>
    <property type="match status" value="1"/>
</dbReference>
<keyword evidence="5" id="KW-1185">Reference proteome</keyword>
<dbReference type="SUPFAM" id="SSF52540">
    <property type="entry name" value="P-loop containing nucleoside triphosphate hydrolases"/>
    <property type="match status" value="1"/>
</dbReference>
<keyword evidence="4" id="KW-0418">Kinase</keyword>
<evidence type="ECO:0000313" key="5">
    <source>
        <dbReference type="Proteomes" id="UP000599009"/>
    </source>
</evidence>
<keyword evidence="2" id="KW-0067">ATP-binding</keyword>
<proteinExistence type="predicted"/>
<dbReference type="GO" id="GO:0016301">
    <property type="term" value="F:kinase activity"/>
    <property type="evidence" value="ECO:0007669"/>
    <property type="project" value="UniProtKB-KW"/>
</dbReference>
<feature type="region of interest" description="Disordered" evidence="3">
    <location>
        <begin position="1"/>
        <end position="34"/>
    </location>
</feature>
<comment type="caution">
    <text evidence="4">The sequence shown here is derived from an EMBL/GenBank/DDBJ whole genome shotgun (WGS) entry which is preliminary data.</text>
</comment>
<evidence type="ECO:0000256" key="2">
    <source>
        <dbReference type="ARBA" id="ARBA00022840"/>
    </source>
</evidence>
<keyword evidence="4" id="KW-0808">Transferase</keyword>